<dbReference type="Proteomes" id="UP000463051">
    <property type="component" value="Unassembled WGS sequence"/>
</dbReference>
<keyword evidence="2" id="KW-1185">Reference proteome</keyword>
<gene>
    <name evidence="1" type="ORF">GJB61_09765</name>
</gene>
<evidence type="ECO:0000313" key="1">
    <source>
        <dbReference type="EMBL" id="MRN53278.1"/>
    </source>
</evidence>
<proteinExistence type="predicted"/>
<evidence type="ECO:0000313" key="2">
    <source>
        <dbReference type="Proteomes" id="UP000463051"/>
    </source>
</evidence>
<reference evidence="1 2" key="1">
    <citation type="submission" date="2019-11" db="EMBL/GenBank/DDBJ databases">
        <title>Paenibacillus monticola sp. nov., a novel PGPR strain isolated from mountain sample in China.</title>
        <authorList>
            <person name="Zhao Q."/>
            <person name="Li H.-P."/>
            <person name="Zhang J.-L."/>
        </authorList>
    </citation>
    <scope>NUCLEOTIDE SEQUENCE [LARGE SCALE GENOMIC DNA]</scope>
    <source>
        <strain evidence="1 2">LC-T2</strain>
    </source>
</reference>
<dbReference type="RefSeq" id="WP_154118323.1">
    <property type="nucleotide sequence ID" value="NZ_WJXB01000003.1"/>
</dbReference>
<name>A0A7X2H4G6_9BACL</name>
<protein>
    <submittedName>
        <fullName evidence="1">Uncharacterized protein</fullName>
    </submittedName>
</protein>
<dbReference type="AlphaFoldDB" id="A0A7X2H4G6"/>
<sequence>MEQVQLPDLIISGVSDGAGGSCDSVSIDAVGKVIGPLVARIFKGNGHIRLRSDLTAAEMECNGTMNVKGWNTAVRWSFISMQM</sequence>
<comment type="caution">
    <text evidence="1">The sequence shown here is derived from an EMBL/GenBank/DDBJ whole genome shotgun (WGS) entry which is preliminary data.</text>
</comment>
<accession>A0A7X2H4G6</accession>
<dbReference type="EMBL" id="WJXB01000003">
    <property type="protein sequence ID" value="MRN53278.1"/>
    <property type="molecule type" value="Genomic_DNA"/>
</dbReference>
<organism evidence="1 2">
    <name type="scientific">Paenibacillus monticola</name>
    <dbReference type="NCBI Taxonomy" id="2666075"/>
    <lineage>
        <taxon>Bacteria</taxon>
        <taxon>Bacillati</taxon>
        <taxon>Bacillota</taxon>
        <taxon>Bacilli</taxon>
        <taxon>Bacillales</taxon>
        <taxon>Paenibacillaceae</taxon>
        <taxon>Paenibacillus</taxon>
    </lineage>
</organism>